<keyword evidence="2" id="KW-1185">Reference proteome</keyword>
<organism evidence="1 2">
    <name type="scientific">Limnohabitans curvus</name>
    <dbReference type="NCBI Taxonomy" id="323423"/>
    <lineage>
        <taxon>Bacteria</taxon>
        <taxon>Pseudomonadati</taxon>
        <taxon>Pseudomonadota</taxon>
        <taxon>Betaproteobacteria</taxon>
        <taxon>Burkholderiales</taxon>
        <taxon>Comamonadaceae</taxon>
        <taxon>Limnohabitans</taxon>
    </lineage>
</organism>
<reference evidence="1 2" key="1">
    <citation type="submission" date="2017-04" db="EMBL/GenBank/DDBJ databases">
        <title>Unexpected and diverse lifestyles within the genus Limnohabitans.</title>
        <authorList>
            <person name="Kasalicky V."/>
            <person name="Mehrshad M."/>
            <person name="Andrei S.-A."/>
            <person name="Salcher M."/>
            <person name="Kratochvilova H."/>
            <person name="Simek K."/>
            <person name="Ghai R."/>
        </authorList>
    </citation>
    <scope>NUCLEOTIDE SEQUENCE [LARGE SCALE GENOMIC DNA]</scope>
    <source>
        <strain evidence="1 2">MWH-C5</strain>
    </source>
</reference>
<evidence type="ECO:0000313" key="1">
    <source>
        <dbReference type="EMBL" id="PUE59149.1"/>
    </source>
</evidence>
<dbReference type="AlphaFoldDB" id="A0A315EPL5"/>
<dbReference type="Proteomes" id="UP000251341">
    <property type="component" value="Unassembled WGS sequence"/>
</dbReference>
<name>A0A315EPL5_9BURK</name>
<sequence>MLPGIHQHHYDDDAWNSELSYEAFCSSKSPLAEVAEIIRQQHFDGEAFTRIWANFQSFGDESAFHRDFPVQYARTARTAVWYPVMNWERDWGGDFITLSDDGEVDACTLIKPNRLVVFNGTKTHAARPISRYCSELRIAVSFGCEVINA</sequence>
<accession>A0A315EPL5</accession>
<evidence type="ECO:0000313" key="2">
    <source>
        <dbReference type="Proteomes" id="UP000251341"/>
    </source>
</evidence>
<dbReference type="Gene3D" id="2.60.120.620">
    <property type="entry name" value="q2cbj1_9rhob like domain"/>
    <property type="match status" value="1"/>
</dbReference>
<proteinExistence type="predicted"/>
<dbReference type="EMBL" id="NESP01000001">
    <property type="protein sequence ID" value="PUE59149.1"/>
    <property type="molecule type" value="Genomic_DNA"/>
</dbReference>
<gene>
    <name evidence="1" type="ORF">B9Z44_05935</name>
</gene>
<comment type="caution">
    <text evidence="1">The sequence shown here is derived from an EMBL/GenBank/DDBJ whole genome shotgun (WGS) entry which is preliminary data.</text>
</comment>
<protein>
    <submittedName>
        <fullName evidence="1">Uncharacterized protein</fullName>
    </submittedName>
</protein>